<proteinExistence type="predicted"/>
<keyword evidence="2" id="KW-1185">Reference proteome</keyword>
<accession>A0A7T6Z0L0</accession>
<dbReference type="EMBL" id="CP054705">
    <property type="protein sequence ID" value="QQK74216.1"/>
    <property type="molecule type" value="Genomic_DNA"/>
</dbReference>
<protein>
    <submittedName>
        <fullName evidence="1">Uncharacterized protein</fullName>
    </submittedName>
</protein>
<organism evidence="1 2">
    <name type="scientific">Salicibibacter cibarius</name>
    <dbReference type="NCBI Taxonomy" id="2743000"/>
    <lineage>
        <taxon>Bacteria</taxon>
        <taxon>Bacillati</taxon>
        <taxon>Bacillota</taxon>
        <taxon>Bacilli</taxon>
        <taxon>Bacillales</taxon>
        <taxon>Bacillaceae</taxon>
        <taxon>Salicibibacter</taxon>
    </lineage>
</organism>
<dbReference type="Proteomes" id="UP000595823">
    <property type="component" value="Chromosome"/>
</dbReference>
<gene>
    <name evidence="1" type="ORF">HUG15_00335</name>
</gene>
<name>A0A7T6Z0L0_9BACI</name>
<dbReference type="AlphaFoldDB" id="A0A7T6Z0L0"/>
<reference evidence="1 2" key="1">
    <citation type="submission" date="2020-06" db="EMBL/GenBank/DDBJ databases">
        <title>Genomic analysis of Salicibibacter sp. NKC5-3.</title>
        <authorList>
            <person name="Oh Y.J."/>
        </authorList>
    </citation>
    <scope>NUCLEOTIDE SEQUENCE [LARGE SCALE GENOMIC DNA]</scope>
    <source>
        <strain evidence="1 2">NKC5-3</strain>
    </source>
</reference>
<dbReference type="RefSeq" id="WP_200126223.1">
    <property type="nucleotide sequence ID" value="NZ_CP054705.1"/>
</dbReference>
<sequence>MTDILTQLNDDMNEIEAAKARQVAAFWQQIEKEAVNRGESEKKPIITTSD</sequence>
<evidence type="ECO:0000313" key="1">
    <source>
        <dbReference type="EMBL" id="QQK74216.1"/>
    </source>
</evidence>
<evidence type="ECO:0000313" key="2">
    <source>
        <dbReference type="Proteomes" id="UP000595823"/>
    </source>
</evidence>
<dbReference type="KEGG" id="scia:HUG15_00335"/>